<keyword evidence="1" id="KW-0472">Membrane</keyword>
<dbReference type="EMBL" id="LR134359">
    <property type="protein sequence ID" value="VEG59941.1"/>
    <property type="molecule type" value="Genomic_DNA"/>
</dbReference>
<keyword evidence="1" id="KW-0812">Transmembrane</keyword>
<protein>
    <submittedName>
        <fullName evidence="2">Peptidase M15 family protein</fullName>
    </submittedName>
</protein>
<reference evidence="2 3" key="1">
    <citation type="submission" date="2018-12" db="EMBL/GenBank/DDBJ databases">
        <authorList>
            <consortium name="Pathogen Informatics"/>
        </authorList>
    </citation>
    <scope>NUCLEOTIDE SEQUENCE [LARGE SCALE GENOMIC DNA]</scope>
    <source>
        <strain evidence="2 3">NCTC11951</strain>
    </source>
</reference>
<evidence type="ECO:0000256" key="1">
    <source>
        <dbReference type="SAM" id="Phobius"/>
    </source>
</evidence>
<feature type="transmembrane region" description="Helical" evidence="1">
    <location>
        <begin position="66"/>
        <end position="86"/>
    </location>
</feature>
<dbReference type="Proteomes" id="UP000275504">
    <property type="component" value="Chromosome"/>
</dbReference>
<name>A0A3S4STC8_CAMJU</name>
<dbReference type="AlphaFoldDB" id="A0A3S4STC8"/>
<gene>
    <name evidence="2" type="ORF">NCTC11951_00017</name>
</gene>
<sequence>MVKGVKTEEVHRYVLQRYSEKGLGIAIKHNFNDAYAGFVHLDTRGKKQDGLMLKENIMLSFILSRFLSPSKIAFFVLIALCGFLYLKNNALTLENENLKLKALHFNNEINGFKDKLAQQNKAIDKLKLDLKPKETLKEVLKVDKVLLKIKVARVSLKLIKNYLIF</sequence>
<keyword evidence="1" id="KW-1133">Transmembrane helix</keyword>
<evidence type="ECO:0000313" key="2">
    <source>
        <dbReference type="EMBL" id="VEG59941.1"/>
    </source>
</evidence>
<accession>A0A3S4STC8</accession>
<organism evidence="2 3">
    <name type="scientific">Campylobacter jejuni subsp. doylei</name>
    <dbReference type="NCBI Taxonomy" id="32021"/>
    <lineage>
        <taxon>Bacteria</taxon>
        <taxon>Pseudomonadati</taxon>
        <taxon>Campylobacterota</taxon>
        <taxon>Epsilonproteobacteria</taxon>
        <taxon>Campylobacterales</taxon>
        <taxon>Campylobacteraceae</taxon>
        <taxon>Campylobacter</taxon>
    </lineage>
</organism>
<evidence type="ECO:0000313" key="3">
    <source>
        <dbReference type="Proteomes" id="UP000275504"/>
    </source>
</evidence>
<proteinExistence type="predicted"/>